<dbReference type="NCBIfam" id="NF038403">
    <property type="entry name" value="perm_prefix_1"/>
    <property type="match status" value="1"/>
</dbReference>
<keyword evidence="3" id="KW-1185">Reference proteome</keyword>
<organism evidence="2 3">
    <name type="scientific">Saccharothrix yanglingensis</name>
    <dbReference type="NCBI Taxonomy" id="659496"/>
    <lineage>
        <taxon>Bacteria</taxon>
        <taxon>Bacillati</taxon>
        <taxon>Actinomycetota</taxon>
        <taxon>Actinomycetes</taxon>
        <taxon>Pseudonocardiales</taxon>
        <taxon>Pseudonocardiaceae</taxon>
        <taxon>Saccharothrix</taxon>
    </lineage>
</organism>
<keyword evidence="1" id="KW-0472">Membrane</keyword>
<comment type="caution">
    <text evidence="2">The sequence shown here is derived from an EMBL/GenBank/DDBJ whole genome shotgun (WGS) entry which is preliminary data.</text>
</comment>
<dbReference type="EMBL" id="NSDM01000004">
    <property type="protein sequence ID" value="MDQ2584770.1"/>
    <property type="molecule type" value="Genomic_DNA"/>
</dbReference>
<evidence type="ECO:0000313" key="2">
    <source>
        <dbReference type="EMBL" id="MDQ2584770.1"/>
    </source>
</evidence>
<keyword evidence="1" id="KW-1133">Transmembrane helix</keyword>
<dbReference type="Pfam" id="PF22564">
    <property type="entry name" value="HAAS"/>
    <property type="match status" value="1"/>
</dbReference>
<dbReference type="InterPro" id="IPR047928">
    <property type="entry name" value="Perm_prefix_1"/>
</dbReference>
<dbReference type="Proteomes" id="UP001225605">
    <property type="component" value="Unassembled WGS sequence"/>
</dbReference>
<feature type="transmembrane region" description="Helical" evidence="1">
    <location>
        <begin position="200"/>
        <end position="222"/>
    </location>
</feature>
<feature type="transmembrane region" description="Helical" evidence="1">
    <location>
        <begin position="161"/>
        <end position="180"/>
    </location>
</feature>
<accession>A0ABU0WY37</accession>
<reference evidence="2 3" key="1">
    <citation type="submission" date="2017-06" db="EMBL/GenBank/DDBJ databases">
        <title>Cultured bacterium strain Saccharothrix yanglingensis Hhs.015.</title>
        <authorList>
            <person name="Xia Y."/>
        </authorList>
    </citation>
    <scope>NUCLEOTIDE SEQUENCE [LARGE SCALE GENOMIC DNA]</scope>
    <source>
        <strain evidence="2 3">Hhs.015</strain>
    </source>
</reference>
<dbReference type="RefSeq" id="WP_306745909.1">
    <property type="nucleotide sequence ID" value="NZ_NSDM01000004.1"/>
</dbReference>
<protein>
    <submittedName>
        <fullName evidence="2">Uncharacterized protein</fullName>
    </submittedName>
</protein>
<evidence type="ECO:0000313" key="3">
    <source>
        <dbReference type="Proteomes" id="UP001225605"/>
    </source>
</evidence>
<sequence length="225" mass="23722">MARASLIDDYVTALDRRLRGPAALKDDLLAEARDSLDDAADAHRSRGLPDTDAQRRAVTEFGPVTTVARDYQGVLGLAHGTRTLRTVILVLPLAHLLWELNRRFWIGAWDPFAVPPPDWYLLVARANDAASWVAAGAALLALLTCRALARRGVGATTLARLAGAVAAVAVGAATTGNLSIMAATAHLDPSRLLMPPPVPAASLVSLLVLARLAVLARGCVVFSSV</sequence>
<proteinExistence type="predicted"/>
<evidence type="ECO:0000256" key="1">
    <source>
        <dbReference type="SAM" id="Phobius"/>
    </source>
</evidence>
<gene>
    <name evidence="2" type="ORF">CKY47_12430</name>
</gene>
<name>A0ABU0WY37_9PSEU</name>
<keyword evidence="1" id="KW-0812">Transmembrane</keyword>
<feature type="transmembrane region" description="Helical" evidence="1">
    <location>
        <begin position="129"/>
        <end position="149"/>
    </location>
</feature>